<proteinExistence type="predicted"/>
<comment type="caution">
    <text evidence="2">The sequence shown here is derived from an EMBL/GenBank/DDBJ whole genome shotgun (WGS) entry which is preliminary data.</text>
</comment>
<sequence>MFFSSLLLPGAAAQTRLAQLESALQQAEGSAVQERALSAQLSGHVKELEAEKAARAMQSLDSEMRSRLEIEAALRARFEQVIVQTEQIMNEKYSELLNAFQSRLLEQRRATEAQRAEDLQHAIDDRLVRDGEREGQMKQFEAELTRRYEALVAEQAKRLEQARLQGQQVLMRTWTPYF</sequence>
<protein>
    <submittedName>
        <fullName evidence="2">Uncharacterized protein</fullName>
    </submittedName>
</protein>
<organism evidence="2 3">
    <name type="scientific">Paratrimastix pyriformis</name>
    <dbReference type="NCBI Taxonomy" id="342808"/>
    <lineage>
        <taxon>Eukaryota</taxon>
        <taxon>Metamonada</taxon>
        <taxon>Preaxostyla</taxon>
        <taxon>Paratrimastigidae</taxon>
        <taxon>Paratrimastix</taxon>
    </lineage>
</organism>
<keyword evidence="3" id="KW-1185">Reference proteome</keyword>
<evidence type="ECO:0000256" key="1">
    <source>
        <dbReference type="SAM" id="Coils"/>
    </source>
</evidence>
<gene>
    <name evidence="2" type="ORF">PAPYR_11346</name>
</gene>
<dbReference type="EMBL" id="JAPMOS010000191">
    <property type="protein sequence ID" value="KAJ4454033.1"/>
    <property type="molecule type" value="Genomic_DNA"/>
</dbReference>
<name>A0ABQ8U3Y0_9EUKA</name>
<reference evidence="2" key="1">
    <citation type="journal article" date="2022" name="bioRxiv">
        <title>Genomics of Preaxostyla Flagellates Illuminates Evolutionary Transitions and the Path Towards Mitochondrial Loss.</title>
        <authorList>
            <person name="Novak L.V.F."/>
            <person name="Treitli S.C."/>
            <person name="Pyrih J."/>
            <person name="Halakuc P."/>
            <person name="Pipaliya S.V."/>
            <person name="Vacek V."/>
            <person name="Brzon O."/>
            <person name="Soukal P."/>
            <person name="Eme L."/>
            <person name="Dacks J.B."/>
            <person name="Karnkowska A."/>
            <person name="Elias M."/>
            <person name="Hampl V."/>
        </authorList>
    </citation>
    <scope>NUCLEOTIDE SEQUENCE</scope>
    <source>
        <strain evidence="2">RCP-MX</strain>
    </source>
</reference>
<accession>A0ABQ8U3Y0</accession>
<keyword evidence="1" id="KW-0175">Coiled coil</keyword>
<dbReference type="Proteomes" id="UP001141327">
    <property type="component" value="Unassembled WGS sequence"/>
</dbReference>
<evidence type="ECO:0000313" key="3">
    <source>
        <dbReference type="Proteomes" id="UP001141327"/>
    </source>
</evidence>
<evidence type="ECO:0000313" key="2">
    <source>
        <dbReference type="EMBL" id="KAJ4454033.1"/>
    </source>
</evidence>
<feature type="coiled-coil region" evidence="1">
    <location>
        <begin position="10"/>
        <end position="37"/>
    </location>
</feature>